<dbReference type="FunFam" id="3.30.70.1560:FF:000001">
    <property type="entry name" value="Pseudouridine synthase"/>
    <property type="match status" value="1"/>
</dbReference>
<dbReference type="GO" id="GO:0000455">
    <property type="term" value="P:enzyme-directed rRNA pseudouridine synthesis"/>
    <property type="evidence" value="ECO:0007669"/>
    <property type="project" value="UniProtKB-ARBA"/>
</dbReference>
<dbReference type="GO" id="GO:0005829">
    <property type="term" value="C:cytosol"/>
    <property type="evidence" value="ECO:0007669"/>
    <property type="project" value="UniProtKB-ARBA"/>
</dbReference>
<dbReference type="OrthoDB" id="9807213at2"/>
<feature type="domain" description="RNA-binding S4" evidence="6">
    <location>
        <begin position="3"/>
        <end position="69"/>
    </location>
</feature>
<dbReference type="SUPFAM" id="SSF55120">
    <property type="entry name" value="Pseudouridine synthase"/>
    <property type="match status" value="1"/>
</dbReference>
<dbReference type="Proteomes" id="UP000294902">
    <property type="component" value="Unassembled WGS sequence"/>
</dbReference>
<evidence type="ECO:0000256" key="1">
    <source>
        <dbReference type="ARBA" id="ARBA00008348"/>
    </source>
</evidence>
<keyword evidence="8" id="KW-1185">Reference proteome</keyword>
<dbReference type="Pfam" id="PF00849">
    <property type="entry name" value="PseudoU_synth_2"/>
    <property type="match status" value="1"/>
</dbReference>
<dbReference type="GO" id="GO:0120159">
    <property type="term" value="F:rRNA pseudouridine synthase activity"/>
    <property type="evidence" value="ECO:0007669"/>
    <property type="project" value="UniProtKB-ARBA"/>
</dbReference>
<dbReference type="InterPro" id="IPR000748">
    <property type="entry name" value="PsdUridine_synth_RsuA/RluB/E/F"/>
</dbReference>
<dbReference type="Gene3D" id="3.30.70.580">
    <property type="entry name" value="Pseudouridine synthase I, catalytic domain, N-terminal subdomain"/>
    <property type="match status" value="1"/>
</dbReference>
<dbReference type="Pfam" id="PF01479">
    <property type="entry name" value="S4"/>
    <property type="match status" value="1"/>
</dbReference>
<dbReference type="InterPro" id="IPR050343">
    <property type="entry name" value="RsuA_PseudoU_synthase"/>
</dbReference>
<evidence type="ECO:0000256" key="4">
    <source>
        <dbReference type="PROSITE-ProRule" id="PRU00182"/>
    </source>
</evidence>
<evidence type="ECO:0000313" key="8">
    <source>
        <dbReference type="Proteomes" id="UP000294902"/>
    </source>
</evidence>
<dbReference type="InterPro" id="IPR018496">
    <property type="entry name" value="PsdUridine_synth_RsuA/RluB_CS"/>
</dbReference>
<dbReference type="Gene3D" id="3.30.70.1560">
    <property type="entry name" value="Alpha-L RNA-binding motif"/>
    <property type="match status" value="1"/>
</dbReference>
<dbReference type="GO" id="GO:0003723">
    <property type="term" value="F:RNA binding"/>
    <property type="evidence" value="ECO:0007669"/>
    <property type="project" value="UniProtKB-KW"/>
</dbReference>
<dbReference type="AlphaFoldDB" id="A0A4V2V0B0"/>
<dbReference type="InterPro" id="IPR006145">
    <property type="entry name" value="PsdUridine_synth_RsuA/RluA"/>
</dbReference>
<dbReference type="CDD" id="cd02870">
    <property type="entry name" value="PseudoU_synth_RsuA_like"/>
    <property type="match status" value="1"/>
</dbReference>
<dbReference type="SUPFAM" id="SSF55174">
    <property type="entry name" value="Alpha-L RNA-binding motif"/>
    <property type="match status" value="1"/>
</dbReference>
<evidence type="ECO:0000256" key="5">
    <source>
        <dbReference type="RuleBase" id="RU003887"/>
    </source>
</evidence>
<dbReference type="EMBL" id="SMAL01000004">
    <property type="protein sequence ID" value="TCT15011.1"/>
    <property type="molecule type" value="Genomic_DNA"/>
</dbReference>
<dbReference type="PANTHER" id="PTHR47683">
    <property type="entry name" value="PSEUDOURIDINE SYNTHASE FAMILY PROTEIN-RELATED"/>
    <property type="match status" value="1"/>
</dbReference>
<comment type="similarity">
    <text evidence="1 5">Belongs to the pseudouridine synthase RsuA family.</text>
</comment>
<organism evidence="7 8">
    <name type="scientific">Natranaerovirga pectinivora</name>
    <dbReference type="NCBI Taxonomy" id="682400"/>
    <lineage>
        <taxon>Bacteria</taxon>
        <taxon>Bacillati</taxon>
        <taxon>Bacillota</taxon>
        <taxon>Clostridia</taxon>
        <taxon>Lachnospirales</taxon>
        <taxon>Natranaerovirgaceae</taxon>
        <taxon>Natranaerovirga</taxon>
    </lineage>
</organism>
<evidence type="ECO:0000256" key="3">
    <source>
        <dbReference type="ARBA" id="ARBA00023235"/>
    </source>
</evidence>
<gene>
    <name evidence="7" type="ORF">EDC18_104161</name>
</gene>
<dbReference type="EC" id="5.4.99.-" evidence="5"/>
<reference evidence="7 8" key="1">
    <citation type="submission" date="2019-03" db="EMBL/GenBank/DDBJ databases">
        <title>Genomic Encyclopedia of Type Strains, Phase IV (KMG-IV): sequencing the most valuable type-strain genomes for metagenomic binning, comparative biology and taxonomic classification.</title>
        <authorList>
            <person name="Goeker M."/>
        </authorList>
    </citation>
    <scope>NUCLEOTIDE SEQUENCE [LARGE SCALE GENOMIC DNA]</scope>
    <source>
        <strain evidence="7 8">DSM 24629</strain>
    </source>
</reference>
<comment type="caution">
    <text evidence="7">The sequence shown here is derived from an EMBL/GenBank/DDBJ whole genome shotgun (WGS) entry which is preliminary data.</text>
</comment>
<sequence>MEIRLQKYLADAGIASRRKAEELILAGLIKVNDKVVKELGTKINSEKDVVKYKNKPVGEKEKFIYLLLNKPVGYISSVTDPRKRKTVIDLIKEKERVFPVGRLDYESEGLLIITNDGELTYRLTHPKHHIPKTYMVKVKGFPTDDKLAKLRKGLDLGEYRTSKTDIRIAKKYKNDTVVEVVLYEGKNRQIRKMFDHIGHPVNSLRRIAIGKIEIEDLKVGEYRKLTKEEIKYLKSL</sequence>
<evidence type="ECO:0000313" key="7">
    <source>
        <dbReference type="EMBL" id="TCT15011.1"/>
    </source>
</evidence>
<dbReference type="Gene3D" id="3.10.290.10">
    <property type="entry name" value="RNA-binding S4 domain"/>
    <property type="match status" value="1"/>
</dbReference>
<keyword evidence="3 5" id="KW-0413">Isomerase</keyword>
<dbReference type="InterPro" id="IPR036986">
    <property type="entry name" value="S4_RNA-bd_sf"/>
</dbReference>
<evidence type="ECO:0000259" key="6">
    <source>
        <dbReference type="SMART" id="SM00363"/>
    </source>
</evidence>
<evidence type="ECO:0000256" key="2">
    <source>
        <dbReference type="ARBA" id="ARBA00022884"/>
    </source>
</evidence>
<name>A0A4V2V0B0_9FIRM</name>
<keyword evidence="2 4" id="KW-0694">RNA-binding</keyword>
<accession>A0A4V2V0B0</accession>
<dbReference type="InterPro" id="IPR042092">
    <property type="entry name" value="PsdUridine_s_RsuA/RluB/E/F_cat"/>
</dbReference>
<dbReference type="InterPro" id="IPR020103">
    <property type="entry name" value="PsdUridine_synth_cat_dom_sf"/>
</dbReference>
<protein>
    <recommendedName>
        <fullName evidence="5">Pseudouridine synthase</fullName>
        <ecNumber evidence="5">5.4.99.-</ecNumber>
    </recommendedName>
</protein>
<dbReference type="PROSITE" id="PS01149">
    <property type="entry name" value="PSI_RSU"/>
    <property type="match status" value="1"/>
</dbReference>
<dbReference type="InterPro" id="IPR020094">
    <property type="entry name" value="TruA/RsuA/RluB/E/F_N"/>
</dbReference>
<dbReference type="PROSITE" id="PS50889">
    <property type="entry name" value="S4"/>
    <property type="match status" value="1"/>
</dbReference>
<dbReference type="PANTHER" id="PTHR47683:SF2">
    <property type="entry name" value="RNA-BINDING S4 DOMAIN-CONTAINING PROTEIN"/>
    <property type="match status" value="1"/>
</dbReference>
<dbReference type="CDD" id="cd00165">
    <property type="entry name" value="S4"/>
    <property type="match status" value="1"/>
</dbReference>
<dbReference type="RefSeq" id="WP_132251915.1">
    <property type="nucleotide sequence ID" value="NZ_SMAL01000004.1"/>
</dbReference>
<dbReference type="SMART" id="SM00363">
    <property type="entry name" value="S4"/>
    <property type="match status" value="1"/>
</dbReference>
<dbReference type="FunFam" id="3.10.290.10:FF:000003">
    <property type="entry name" value="Pseudouridine synthase"/>
    <property type="match status" value="1"/>
</dbReference>
<dbReference type="NCBIfam" id="TIGR00093">
    <property type="entry name" value="pseudouridine synthase"/>
    <property type="match status" value="1"/>
</dbReference>
<dbReference type="InterPro" id="IPR002942">
    <property type="entry name" value="S4_RNA-bd"/>
</dbReference>
<proteinExistence type="inferred from homology"/>